<reference evidence="2" key="1">
    <citation type="submission" date="2020-01" db="EMBL/GenBank/DDBJ databases">
        <title>Phosphoaccumulans saitamaens gen. nov., sp. nov., a polyphosphate accumulating bacterium isolated from surface river water.</title>
        <authorList>
            <person name="Watanabe K."/>
            <person name="Suda W."/>
        </authorList>
    </citation>
    <scope>NUCLEOTIDE SEQUENCE [LARGE SCALE GENOMIC DNA]</scope>
    <source>
        <strain evidence="2">ICHIAU1</strain>
    </source>
</reference>
<dbReference type="AlphaFoldDB" id="A0A7R6R6B5"/>
<organism evidence="1 2">
    <name type="scientific">Fluviibacter phosphoraccumulans</name>
    <dbReference type="NCBI Taxonomy" id="1751046"/>
    <lineage>
        <taxon>Bacteria</taxon>
        <taxon>Pseudomonadati</taxon>
        <taxon>Pseudomonadota</taxon>
        <taxon>Betaproteobacteria</taxon>
        <taxon>Rhodocyclales</taxon>
        <taxon>Fluviibacteraceae</taxon>
        <taxon>Fluviibacter</taxon>
    </lineage>
</organism>
<dbReference type="OrthoDB" id="9815193at2"/>
<name>A0A7R6R6B5_9RHOO</name>
<accession>A0A7R6R6B5</accession>
<keyword evidence="2" id="KW-1185">Reference proteome</keyword>
<protein>
    <submittedName>
        <fullName evidence="1">Uncharacterized protein</fullName>
    </submittedName>
</protein>
<sequence length="83" mass="9958">MALSLYREKMPWIYDEGILLLSKLEASKTPSTTKHLFHDFEELLMRSTRNTFVEEFLIDDKDEFVLFMELPRVILRNLEHLVL</sequence>
<gene>
    <name evidence="1" type="ORF">ICHIAU1_10320</name>
</gene>
<dbReference type="EMBL" id="AP022345">
    <property type="protein sequence ID" value="BBU68749.1"/>
    <property type="molecule type" value="Genomic_DNA"/>
</dbReference>
<proteinExistence type="predicted"/>
<evidence type="ECO:0000313" key="1">
    <source>
        <dbReference type="EMBL" id="BBU68749.1"/>
    </source>
</evidence>
<evidence type="ECO:0000313" key="2">
    <source>
        <dbReference type="Proteomes" id="UP000463961"/>
    </source>
</evidence>
<dbReference type="Proteomes" id="UP000463961">
    <property type="component" value="Chromosome"/>
</dbReference>
<dbReference type="RefSeq" id="WP_162050493.1">
    <property type="nucleotide sequence ID" value="NZ_AP022345.1"/>
</dbReference>